<feature type="region of interest" description="Disordered" evidence="1">
    <location>
        <begin position="84"/>
        <end position="150"/>
    </location>
</feature>
<evidence type="ECO:0000313" key="2">
    <source>
        <dbReference type="EMBL" id="VEL31897.1"/>
    </source>
</evidence>
<feature type="compositionally biased region" description="Polar residues" evidence="1">
    <location>
        <begin position="54"/>
        <end position="65"/>
    </location>
</feature>
<feature type="compositionally biased region" description="Polar residues" evidence="1">
    <location>
        <begin position="90"/>
        <end position="102"/>
    </location>
</feature>
<name>A0A448XA21_9PLAT</name>
<dbReference type="Proteomes" id="UP000784294">
    <property type="component" value="Unassembled WGS sequence"/>
</dbReference>
<dbReference type="AlphaFoldDB" id="A0A448XA21"/>
<gene>
    <name evidence="2" type="ORF">PXEA_LOCUS25337</name>
</gene>
<feature type="region of interest" description="Disordered" evidence="1">
    <location>
        <begin position="33"/>
        <end position="69"/>
    </location>
</feature>
<organism evidence="2 3">
    <name type="scientific">Protopolystoma xenopodis</name>
    <dbReference type="NCBI Taxonomy" id="117903"/>
    <lineage>
        <taxon>Eukaryota</taxon>
        <taxon>Metazoa</taxon>
        <taxon>Spiralia</taxon>
        <taxon>Lophotrochozoa</taxon>
        <taxon>Platyhelminthes</taxon>
        <taxon>Monogenea</taxon>
        <taxon>Polyopisthocotylea</taxon>
        <taxon>Polystomatidea</taxon>
        <taxon>Polystomatidae</taxon>
        <taxon>Protopolystoma</taxon>
    </lineage>
</organism>
<dbReference type="EMBL" id="CAAALY010127742">
    <property type="protein sequence ID" value="VEL31897.1"/>
    <property type="molecule type" value="Genomic_DNA"/>
</dbReference>
<keyword evidence="3" id="KW-1185">Reference proteome</keyword>
<sequence length="150" mass="17311">MNCGENENGSPNSISRIPDASLLQWMMRVHAKRARRKQIKRETRRFSKRHYQCSKITPNQDAANRSKTKAIKPMALSLSAVTVEDAHSPVQRQRQHSASPSGSLRWRPGRSKSLLRDQHTPDTEFYGPSRAKRNRFSIPDFRSSKSLRRK</sequence>
<proteinExistence type="predicted"/>
<comment type="caution">
    <text evidence="2">The sequence shown here is derived from an EMBL/GenBank/DDBJ whole genome shotgun (WGS) entry which is preliminary data.</text>
</comment>
<evidence type="ECO:0000313" key="3">
    <source>
        <dbReference type="Proteomes" id="UP000784294"/>
    </source>
</evidence>
<protein>
    <submittedName>
        <fullName evidence="2">Uncharacterized protein</fullName>
    </submittedName>
</protein>
<accession>A0A448XA21</accession>
<evidence type="ECO:0000256" key="1">
    <source>
        <dbReference type="SAM" id="MobiDB-lite"/>
    </source>
</evidence>
<reference evidence="2" key="1">
    <citation type="submission" date="2018-11" db="EMBL/GenBank/DDBJ databases">
        <authorList>
            <consortium name="Pathogen Informatics"/>
        </authorList>
    </citation>
    <scope>NUCLEOTIDE SEQUENCE</scope>
</reference>